<keyword evidence="4" id="KW-0410">Iron transport</keyword>
<keyword evidence="10" id="KW-0496">Mitochondrion</keyword>
<dbReference type="InterPro" id="IPR023395">
    <property type="entry name" value="MCP_dom_sf"/>
</dbReference>
<evidence type="ECO:0000256" key="6">
    <source>
        <dbReference type="ARBA" id="ARBA00022792"/>
    </source>
</evidence>
<reference evidence="14 15" key="1">
    <citation type="journal article" date="2021" name="J. Hered.">
        <title>A chromosome-level genome assembly of the parasitoid wasp, Cotesia glomerata (Hymenoptera: Braconidae).</title>
        <authorList>
            <person name="Pinto B.J."/>
            <person name="Weis J.J."/>
            <person name="Gamble T."/>
            <person name="Ode P.J."/>
            <person name="Paul R."/>
            <person name="Zaspel J.M."/>
        </authorList>
    </citation>
    <scope>NUCLEOTIDE SEQUENCE [LARGE SCALE GENOMIC DNA]</scope>
    <source>
        <strain evidence="14">CgM1</strain>
    </source>
</reference>
<dbReference type="PANTHER" id="PTHR45758">
    <property type="entry name" value="MITOFERRIN-1-RELATED"/>
    <property type="match status" value="1"/>
</dbReference>
<evidence type="ECO:0000256" key="12">
    <source>
        <dbReference type="PROSITE-ProRule" id="PRU00282"/>
    </source>
</evidence>
<comment type="subcellular location">
    <subcellularLocation>
        <location evidence="1">Mitochondrion inner membrane</location>
        <topology evidence="1">Multi-pass membrane protein</topology>
    </subcellularLocation>
</comment>
<evidence type="ECO:0000256" key="11">
    <source>
        <dbReference type="ARBA" id="ARBA00023136"/>
    </source>
</evidence>
<dbReference type="PANTHER" id="PTHR45758:SF20">
    <property type="entry name" value="MITOFERRIN-2"/>
    <property type="match status" value="1"/>
</dbReference>
<dbReference type="GO" id="GO:0015093">
    <property type="term" value="F:ferrous iron transmembrane transporter activity"/>
    <property type="evidence" value="ECO:0007669"/>
    <property type="project" value="TreeGrafter"/>
</dbReference>
<evidence type="ECO:0008006" key="16">
    <source>
        <dbReference type="Google" id="ProtNLM"/>
    </source>
</evidence>
<keyword evidence="7" id="KW-1133">Transmembrane helix</keyword>
<name>A0AAV7IUZ1_COTGL</name>
<evidence type="ECO:0000256" key="5">
    <source>
        <dbReference type="ARBA" id="ARBA00022692"/>
    </source>
</evidence>
<organism evidence="14 15">
    <name type="scientific">Cotesia glomerata</name>
    <name type="common">Lepidopteran parasitic wasp</name>
    <name type="synonym">Apanteles glomeratus</name>
    <dbReference type="NCBI Taxonomy" id="32391"/>
    <lineage>
        <taxon>Eukaryota</taxon>
        <taxon>Metazoa</taxon>
        <taxon>Ecdysozoa</taxon>
        <taxon>Arthropoda</taxon>
        <taxon>Hexapoda</taxon>
        <taxon>Insecta</taxon>
        <taxon>Pterygota</taxon>
        <taxon>Neoptera</taxon>
        <taxon>Endopterygota</taxon>
        <taxon>Hymenoptera</taxon>
        <taxon>Apocrita</taxon>
        <taxon>Ichneumonoidea</taxon>
        <taxon>Braconidae</taxon>
        <taxon>Microgastrinae</taxon>
        <taxon>Cotesia</taxon>
    </lineage>
</organism>
<evidence type="ECO:0000256" key="2">
    <source>
        <dbReference type="ARBA" id="ARBA00006375"/>
    </source>
</evidence>
<evidence type="ECO:0000313" key="14">
    <source>
        <dbReference type="EMBL" id="KAH0557942.1"/>
    </source>
</evidence>
<keyword evidence="15" id="KW-1185">Reference proteome</keyword>
<keyword evidence="11 12" id="KW-0472">Membrane</keyword>
<dbReference type="GO" id="GO:0048250">
    <property type="term" value="P:iron import into the mitochondrion"/>
    <property type="evidence" value="ECO:0007669"/>
    <property type="project" value="TreeGrafter"/>
</dbReference>
<comment type="similarity">
    <text evidence="2 13">Belongs to the mitochondrial carrier (TC 2.A.29) family.</text>
</comment>
<dbReference type="SUPFAM" id="SSF103506">
    <property type="entry name" value="Mitochondrial carrier"/>
    <property type="match status" value="1"/>
</dbReference>
<keyword evidence="5 12" id="KW-0812">Transmembrane</keyword>
<keyword evidence="9" id="KW-0406">Ion transport</keyword>
<dbReference type="GO" id="GO:0005743">
    <property type="term" value="C:mitochondrial inner membrane"/>
    <property type="evidence" value="ECO:0007669"/>
    <property type="project" value="UniProtKB-SubCell"/>
</dbReference>
<dbReference type="AlphaFoldDB" id="A0AAV7IUZ1"/>
<feature type="repeat" description="Solcar" evidence="12">
    <location>
        <begin position="108"/>
        <end position="192"/>
    </location>
</feature>
<dbReference type="PROSITE" id="PS50920">
    <property type="entry name" value="SOLCAR"/>
    <property type="match status" value="3"/>
</dbReference>
<dbReference type="FunFam" id="1.50.40.10:FF:000029">
    <property type="entry name" value="Solute carrier family 25 member 28"/>
    <property type="match status" value="1"/>
</dbReference>
<dbReference type="Pfam" id="PF00153">
    <property type="entry name" value="Mito_carr"/>
    <property type="match status" value="3"/>
</dbReference>
<sequence length="343" mass="37898">MDIDEYESLPTTSVGVNMTAGASAGIMEHCVMYPVDSVKTRMQQLTPEPGGRHNARTVLFKMIHQEGLRRSFRGVSVMVAGAGPAHALYFSCYEMLKNRMITRTNSQVNYLVYGAAGAISTLLHDGVMNPAEVVKQRLQMYNSPYRDVISCIRHIYKTEGIFAFYRSYTTQLAMNIPFQGLHFIAYEFGQSLMNPDHVYNPIAHVVSGAMAGASAAAATTPLDVCKTVLNTQQNGVKPQGMVQAIQIVYNYAGIPGFFRGLSARICYQIPATAICWSTYEFFKYFLAGKKHDDPCPITEPETFNTSVQHQLQVSRTNNPTSFPGTVLFNNKSSGPVLLDVTQS</sequence>
<evidence type="ECO:0000256" key="4">
    <source>
        <dbReference type="ARBA" id="ARBA00022496"/>
    </source>
</evidence>
<accession>A0AAV7IUZ1</accession>
<evidence type="ECO:0000313" key="15">
    <source>
        <dbReference type="Proteomes" id="UP000826195"/>
    </source>
</evidence>
<keyword evidence="8" id="KW-0408">Iron</keyword>
<evidence type="ECO:0000256" key="10">
    <source>
        <dbReference type="ARBA" id="ARBA00023128"/>
    </source>
</evidence>
<proteinExistence type="inferred from homology"/>
<keyword evidence="6" id="KW-0999">Mitochondrion inner membrane</keyword>
<dbReference type="InterPro" id="IPR018108">
    <property type="entry name" value="MCP_transmembrane"/>
</dbReference>
<dbReference type="Proteomes" id="UP000826195">
    <property type="component" value="Unassembled WGS sequence"/>
</dbReference>
<evidence type="ECO:0000256" key="13">
    <source>
        <dbReference type="RuleBase" id="RU000488"/>
    </source>
</evidence>
<keyword evidence="3 13" id="KW-0813">Transport</keyword>
<evidence type="ECO:0000256" key="7">
    <source>
        <dbReference type="ARBA" id="ARBA00022989"/>
    </source>
</evidence>
<gene>
    <name evidence="14" type="ORF">KQX54_013109</name>
</gene>
<dbReference type="EMBL" id="JAHXZJ010000747">
    <property type="protein sequence ID" value="KAH0557942.1"/>
    <property type="molecule type" value="Genomic_DNA"/>
</dbReference>
<evidence type="ECO:0000256" key="3">
    <source>
        <dbReference type="ARBA" id="ARBA00022448"/>
    </source>
</evidence>
<evidence type="ECO:0000256" key="8">
    <source>
        <dbReference type="ARBA" id="ARBA00023004"/>
    </source>
</evidence>
<comment type="caution">
    <text evidence="14">The sequence shown here is derived from an EMBL/GenBank/DDBJ whole genome shotgun (WGS) entry which is preliminary data.</text>
</comment>
<feature type="repeat" description="Solcar" evidence="12">
    <location>
        <begin position="12"/>
        <end position="99"/>
    </location>
</feature>
<evidence type="ECO:0000256" key="1">
    <source>
        <dbReference type="ARBA" id="ARBA00004448"/>
    </source>
</evidence>
<protein>
    <recommendedName>
        <fullName evidence="16">Mitoferrin-1</fullName>
    </recommendedName>
</protein>
<dbReference type="Gene3D" id="1.50.40.10">
    <property type="entry name" value="Mitochondrial carrier domain"/>
    <property type="match status" value="2"/>
</dbReference>
<evidence type="ECO:0000256" key="9">
    <source>
        <dbReference type="ARBA" id="ARBA00023065"/>
    </source>
</evidence>
<feature type="repeat" description="Solcar" evidence="12">
    <location>
        <begin position="199"/>
        <end position="285"/>
    </location>
</feature>